<dbReference type="WBParaSite" id="PS1159_v2.g2413.t1">
    <property type="protein sequence ID" value="PS1159_v2.g2413.t1"/>
    <property type="gene ID" value="PS1159_v2.g2413"/>
</dbReference>
<protein>
    <submittedName>
        <fullName evidence="2">Uncharacterized protein</fullName>
    </submittedName>
</protein>
<name>A0AC35G533_9BILA</name>
<evidence type="ECO:0000313" key="1">
    <source>
        <dbReference type="Proteomes" id="UP000887580"/>
    </source>
</evidence>
<reference evidence="2" key="1">
    <citation type="submission" date="2022-11" db="UniProtKB">
        <authorList>
            <consortium name="WormBaseParasite"/>
        </authorList>
    </citation>
    <scope>IDENTIFICATION</scope>
</reference>
<accession>A0AC35G533</accession>
<evidence type="ECO:0000313" key="2">
    <source>
        <dbReference type="WBParaSite" id="PS1159_v2.g2413.t1"/>
    </source>
</evidence>
<organism evidence="1 2">
    <name type="scientific">Panagrolaimus sp. PS1159</name>
    <dbReference type="NCBI Taxonomy" id="55785"/>
    <lineage>
        <taxon>Eukaryota</taxon>
        <taxon>Metazoa</taxon>
        <taxon>Ecdysozoa</taxon>
        <taxon>Nematoda</taxon>
        <taxon>Chromadorea</taxon>
        <taxon>Rhabditida</taxon>
        <taxon>Tylenchina</taxon>
        <taxon>Panagrolaimomorpha</taxon>
        <taxon>Panagrolaimoidea</taxon>
        <taxon>Panagrolaimidae</taxon>
        <taxon>Panagrolaimus</taxon>
    </lineage>
</organism>
<dbReference type="Proteomes" id="UP000887580">
    <property type="component" value="Unplaced"/>
</dbReference>
<sequence>MICSKYIFPLLLLLLFMILTTISGIPISKTKRVSKASGQHCKFSNVDDVPTIGINETISFHANETCMLVKTDILRMKDKEGIDYNFMIEGKRTRYVALKD</sequence>
<proteinExistence type="predicted"/>